<protein>
    <submittedName>
        <fullName evidence="2">YobA family protein</fullName>
    </submittedName>
</protein>
<dbReference type="EMBL" id="JAHQCS010000084">
    <property type="protein sequence ID" value="MBU9711771.1"/>
    <property type="molecule type" value="Genomic_DNA"/>
</dbReference>
<name>A0ABS6JDP4_9BACI</name>
<dbReference type="Pfam" id="PF11518">
    <property type="entry name" value="DUF3221"/>
    <property type="match status" value="1"/>
</dbReference>
<dbReference type="InterPro" id="IPR021598">
    <property type="entry name" value="DUF3221"/>
</dbReference>
<keyword evidence="3" id="KW-1185">Reference proteome</keyword>
<dbReference type="PROSITE" id="PS51257">
    <property type="entry name" value="PROKAR_LIPOPROTEIN"/>
    <property type="match status" value="1"/>
</dbReference>
<comment type="caution">
    <text evidence="2">The sequence shown here is derived from an EMBL/GenBank/DDBJ whole genome shotgun (WGS) entry which is preliminary data.</text>
</comment>
<evidence type="ECO:0000256" key="1">
    <source>
        <dbReference type="SAM" id="SignalP"/>
    </source>
</evidence>
<evidence type="ECO:0000313" key="3">
    <source>
        <dbReference type="Proteomes" id="UP000784880"/>
    </source>
</evidence>
<organism evidence="2 3">
    <name type="scientific">Evansella tamaricis</name>
    <dbReference type="NCBI Taxonomy" id="2069301"/>
    <lineage>
        <taxon>Bacteria</taxon>
        <taxon>Bacillati</taxon>
        <taxon>Bacillota</taxon>
        <taxon>Bacilli</taxon>
        <taxon>Bacillales</taxon>
        <taxon>Bacillaceae</taxon>
        <taxon>Evansella</taxon>
    </lineage>
</organism>
<sequence>MNKLIIILLVLICFIVSACGTIQDPSSVSQPQGEEEPHITGLIYNVSESSILVVEGIASVDMDQSEWEGKDAISFSLSDETSILDRDNVEISKEELQKGDKVEAWHTGTVLESYPLQAEAVKVRKLN</sequence>
<proteinExistence type="predicted"/>
<feature type="signal peptide" evidence="1">
    <location>
        <begin position="1"/>
        <end position="18"/>
    </location>
</feature>
<dbReference type="RefSeq" id="WP_217065815.1">
    <property type="nucleotide sequence ID" value="NZ_JAHQCS010000084.1"/>
</dbReference>
<dbReference type="Proteomes" id="UP000784880">
    <property type="component" value="Unassembled WGS sequence"/>
</dbReference>
<feature type="chain" id="PRO_5046818351" evidence="1">
    <location>
        <begin position="19"/>
        <end position="127"/>
    </location>
</feature>
<keyword evidence="1" id="KW-0732">Signal</keyword>
<accession>A0ABS6JDP4</accession>
<reference evidence="2 3" key="1">
    <citation type="submission" date="2021-06" db="EMBL/GenBank/DDBJ databases">
        <title>Bacillus sp. RD4P76, an endophyte from a halophyte.</title>
        <authorList>
            <person name="Sun J.-Q."/>
        </authorList>
    </citation>
    <scope>NUCLEOTIDE SEQUENCE [LARGE SCALE GENOMIC DNA]</scope>
    <source>
        <strain evidence="2 3">CGMCC 1.15917</strain>
    </source>
</reference>
<evidence type="ECO:0000313" key="2">
    <source>
        <dbReference type="EMBL" id="MBU9711771.1"/>
    </source>
</evidence>
<gene>
    <name evidence="2" type="ORF">KS419_08485</name>
</gene>